<dbReference type="STRING" id="166486.ERS852572_00200"/>
<organism evidence="5 7">
    <name type="scientific">Roseburia intestinalis</name>
    <dbReference type="NCBI Taxonomy" id="166486"/>
    <lineage>
        <taxon>Bacteria</taxon>
        <taxon>Bacillati</taxon>
        <taxon>Bacillota</taxon>
        <taxon>Clostridia</taxon>
        <taxon>Lachnospirales</taxon>
        <taxon>Lachnospiraceae</taxon>
        <taxon>Roseburia</taxon>
    </lineage>
</organism>
<reference evidence="5 7" key="1">
    <citation type="submission" date="2015-09" db="EMBL/GenBank/DDBJ databases">
        <authorList>
            <consortium name="Pathogen Informatics"/>
        </authorList>
    </citation>
    <scope>NUCLEOTIDE SEQUENCE [LARGE SCALE GENOMIC DNA]</scope>
    <source>
        <strain evidence="5 7">2789STDY5834960</strain>
    </source>
</reference>
<evidence type="ECO:0000313" key="7">
    <source>
        <dbReference type="Proteomes" id="UP000095350"/>
    </source>
</evidence>
<dbReference type="InterPro" id="IPR006047">
    <property type="entry name" value="GH13_cat_dom"/>
</dbReference>
<dbReference type="PANTHER" id="PTHR10357">
    <property type="entry name" value="ALPHA-AMYLASE FAMILY MEMBER"/>
    <property type="match status" value="1"/>
</dbReference>
<dbReference type="Gene3D" id="2.60.40.1180">
    <property type="entry name" value="Golgi alpha-mannosidase II"/>
    <property type="match status" value="1"/>
</dbReference>
<dbReference type="GO" id="GO:0004556">
    <property type="term" value="F:alpha-amylase activity"/>
    <property type="evidence" value="ECO:0007669"/>
    <property type="project" value="TreeGrafter"/>
</dbReference>
<proteinExistence type="inferred from homology"/>
<dbReference type="RefSeq" id="WP_022112510.1">
    <property type="nucleotide sequence ID" value="NZ_CABIYH010000002.1"/>
</dbReference>
<keyword evidence="3 5" id="KW-0326">Glycosidase</keyword>
<evidence type="ECO:0000259" key="4">
    <source>
        <dbReference type="SMART" id="SM00642"/>
    </source>
</evidence>
<evidence type="ECO:0000313" key="8">
    <source>
        <dbReference type="Proteomes" id="UP000283586"/>
    </source>
</evidence>
<evidence type="ECO:0000256" key="1">
    <source>
        <dbReference type="ARBA" id="ARBA00008061"/>
    </source>
</evidence>
<dbReference type="GO" id="GO:0009313">
    <property type="term" value="P:oligosaccharide catabolic process"/>
    <property type="evidence" value="ECO:0007669"/>
    <property type="project" value="TreeGrafter"/>
</dbReference>
<dbReference type="InterPro" id="IPR013780">
    <property type="entry name" value="Glyco_hydro_b"/>
</dbReference>
<comment type="similarity">
    <text evidence="1">Belongs to the glycosyl hydrolase 13 family.</text>
</comment>
<dbReference type="Gene3D" id="3.90.400.10">
    <property type="entry name" value="Oligo-1,6-glucosidase, Domain 2"/>
    <property type="match status" value="1"/>
</dbReference>
<evidence type="ECO:0000256" key="2">
    <source>
        <dbReference type="ARBA" id="ARBA00022801"/>
    </source>
</evidence>
<keyword evidence="2 5" id="KW-0378">Hydrolase</keyword>
<dbReference type="Proteomes" id="UP000095350">
    <property type="component" value="Unassembled WGS sequence"/>
</dbReference>
<feature type="domain" description="Glycosyl hydrolase family 13 catalytic" evidence="4">
    <location>
        <begin position="13"/>
        <end position="418"/>
    </location>
</feature>
<dbReference type="Pfam" id="PF00128">
    <property type="entry name" value="Alpha-amylase"/>
    <property type="match status" value="1"/>
</dbReference>
<protein>
    <submittedName>
        <fullName evidence="6">Alpha-glucosidase</fullName>
    </submittedName>
    <submittedName>
        <fullName evidence="5">Oligo-1,6-glucosidase</fullName>
        <ecNumber evidence="5">3.2.1.10</ecNumber>
    </submittedName>
</protein>
<dbReference type="AlphaFoldDB" id="A0A173R728"/>
<dbReference type="OrthoDB" id="9805159at2"/>
<dbReference type="SMART" id="SM00642">
    <property type="entry name" value="Aamy"/>
    <property type="match status" value="1"/>
</dbReference>
<evidence type="ECO:0000313" key="5">
    <source>
        <dbReference type="EMBL" id="CUM73652.1"/>
    </source>
</evidence>
<evidence type="ECO:0000256" key="3">
    <source>
        <dbReference type="ARBA" id="ARBA00023295"/>
    </source>
</evidence>
<dbReference type="Gene3D" id="3.20.20.80">
    <property type="entry name" value="Glycosidases"/>
    <property type="match status" value="1"/>
</dbReference>
<name>A0A173R728_9FIRM</name>
<dbReference type="SUPFAM" id="SSF51445">
    <property type="entry name" value="(Trans)glycosidases"/>
    <property type="match status" value="1"/>
</dbReference>
<dbReference type="PaxDb" id="166486-ERS852572_00200"/>
<reference evidence="6 8" key="2">
    <citation type="submission" date="2018-08" db="EMBL/GenBank/DDBJ databases">
        <title>A genome reference for cultivated species of the human gut microbiota.</title>
        <authorList>
            <person name="Zou Y."/>
            <person name="Xue W."/>
            <person name="Luo G."/>
        </authorList>
    </citation>
    <scope>NUCLEOTIDE SEQUENCE [LARGE SCALE GENOMIC DNA]</scope>
    <source>
        <strain evidence="6 8">AF31-21AC</strain>
    </source>
</reference>
<dbReference type="InterPro" id="IPR017853">
    <property type="entry name" value="GH"/>
</dbReference>
<dbReference type="SUPFAM" id="SSF51011">
    <property type="entry name" value="Glycosyl hydrolase domain"/>
    <property type="match status" value="1"/>
</dbReference>
<gene>
    <name evidence="5" type="primary">malL_1</name>
    <name evidence="6" type="ORF">DWZ31_00005</name>
    <name evidence="5" type="ORF">ERS852572_00200</name>
</gene>
<sequence length="560" mass="64398">MKRKWWHDKVAYQIYPKSFLDTNGDGIGDLRGIISKLDYLKELGIDIIWLSPIYKSPFVDQGYDISDYYKIAEEFGTMEEFDELLAEAKKRDMYIVMDLVVNHCSSEHEYFKAALADPDGPYADYFYFVKGIDGKEPSNYRSYFGGKAWEPVPGSDKYYLHMFAKEQPDWNWENKEVRDKIYKMINWWLDKGLGGFRIDAIINIKKDTSFPSYEPDGDDGLVSCVKMVEETDGVGEFLEEMKHETFEKYDAFTVGEVFNMKEDELREFVGDDGHFSSMFDFSAHELTYGEHGWYDSKPVDFKRWREILFASQKEMEGIGFKANIIENHDEPRGASRYLPEYAQNEMGKKMLATTSILLRGIPFIYQGQEIGMTNCHRNDISEYDDISTKDQYQVAIDAGCTKEEALACCYENSRDNARTPMQWSADENGGFSAHAPWLAVNPNYKEINVSEQEGRADSVLSYYKELITLRKSPEYEETFVYGNVEPVYEDTDTVFGFMRMGKENRQKILVAANYGKEAVSLPLPGTAKKLLLSNAGRRKLADADHITLESLETAVVLLKA</sequence>
<dbReference type="GO" id="GO:0004574">
    <property type="term" value="F:oligo-1,6-glucosidase activity"/>
    <property type="evidence" value="ECO:0007669"/>
    <property type="project" value="UniProtKB-EC"/>
</dbReference>
<dbReference type="PANTHER" id="PTHR10357:SF179">
    <property type="entry name" value="NEUTRAL AND BASIC AMINO ACID TRANSPORT PROTEIN RBAT"/>
    <property type="match status" value="1"/>
</dbReference>
<dbReference type="FunFam" id="3.20.20.80:FF:000064">
    <property type="entry name" value="Oligo-1,6-glucosidase"/>
    <property type="match status" value="2"/>
</dbReference>
<evidence type="ECO:0000313" key="6">
    <source>
        <dbReference type="EMBL" id="RHN11879.1"/>
    </source>
</evidence>
<dbReference type="EMBL" id="QRQN01000001">
    <property type="protein sequence ID" value="RHN11879.1"/>
    <property type="molecule type" value="Genomic_DNA"/>
</dbReference>
<dbReference type="InterPro" id="IPR045857">
    <property type="entry name" value="O16G_dom_2"/>
</dbReference>
<dbReference type="Proteomes" id="UP000283586">
    <property type="component" value="Unassembled WGS sequence"/>
</dbReference>
<dbReference type="CDD" id="cd11333">
    <property type="entry name" value="AmyAc_SI_OligoGlu_DGase"/>
    <property type="match status" value="1"/>
</dbReference>
<accession>A0A173R728</accession>
<dbReference type="EMBL" id="CYXZ01000002">
    <property type="protein sequence ID" value="CUM73652.1"/>
    <property type="molecule type" value="Genomic_DNA"/>
</dbReference>
<dbReference type="EC" id="3.2.1.10" evidence="5"/>